<evidence type="ECO:0000313" key="2">
    <source>
        <dbReference type="Proteomes" id="UP000806211"/>
    </source>
</evidence>
<evidence type="ECO:0000313" key="1">
    <source>
        <dbReference type="EMBL" id="MBE5056219.1"/>
    </source>
</evidence>
<evidence type="ECO:0008006" key="3">
    <source>
        <dbReference type="Google" id="ProtNLM"/>
    </source>
</evidence>
<gene>
    <name evidence="1" type="ORF">INF37_09440</name>
</gene>
<organism evidence="1 2">
    <name type="scientific">Pseudoflavonifractor gallinarum</name>
    <dbReference type="NCBI Taxonomy" id="2779352"/>
    <lineage>
        <taxon>Bacteria</taxon>
        <taxon>Bacillati</taxon>
        <taxon>Bacillota</taxon>
        <taxon>Clostridia</taxon>
        <taxon>Eubacteriales</taxon>
        <taxon>Oscillospiraceae</taxon>
        <taxon>Pseudoflavonifractor</taxon>
    </lineage>
</organism>
<sequence>MKTFEENAARIAKSMGRAAGRSAPSSPFFLGEVREAGNGKLRVNCGGMDLTAGDLYVSAGLDYKWTQDNGLPELLRRGDRVVLLSGDGQAYYLIARVVRV</sequence>
<dbReference type="EMBL" id="JADCKF010000008">
    <property type="protein sequence ID" value="MBE5056219.1"/>
    <property type="molecule type" value="Genomic_DNA"/>
</dbReference>
<protein>
    <recommendedName>
        <fullName evidence="3">DUF2577 domain-containing protein</fullName>
    </recommendedName>
</protein>
<reference evidence="1 2" key="1">
    <citation type="submission" date="2020-10" db="EMBL/GenBank/DDBJ databases">
        <title>ChiBAC.</title>
        <authorList>
            <person name="Zenner C."/>
            <person name="Hitch T.C.A."/>
            <person name="Clavel T."/>
        </authorList>
    </citation>
    <scope>NUCLEOTIDE SEQUENCE [LARGE SCALE GENOMIC DNA]</scope>
    <source>
        <strain evidence="1 2">DSM 107456</strain>
    </source>
</reference>
<dbReference type="RefSeq" id="WP_193537934.1">
    <property type="nucleotide sequence ID" value="NZ_JADCKF010000008.1"/>
</dbReference>
<dbReference type="Proteomes" id="UP000806211">
    <property type="component" value="Unassembled WGS sequence"/>
</dbReference>
<accession>A0ABR9RC46</accession>
<comment type="caution">
    <text evidence="1">The sequence shown here is derived from an EMBL/GenBank/DDBJ whole genome shotgun (WGS) entry which is preliminary data.</text>
</comment>
<keyword evidence="2" id="KW-1185">Reference proteome</keyword>
<proteinExistence type="predicted"/>
<name>A0ABR9RC46_9FIRM</name>